<dbReference type="STRING" id="43700.ENSMALP00000019418"/>
<feature type="transmembrane region" description="Helical" evidence="5">
    <location>
        <begin position="44"/>
        <end position="66"/>
    </location>
</feature>
<dbReference type="GeneID" id="109970311"/>
<keyword evidence="2 5" id="KW-0812">Transmembrane</keyword>
<proteinExistence type="predicted"/>
<dbReference type="Pfam" id="PF07782">
    <property type="entry name" value="DC_STAMP"/>
    <property type="match status" value="1"/>
</dbReference>
<reference evidence="7" key="1">
    <citation type="submission" date="2025-08" db="UniProtKB">
        <authorList>
            <consortium name="Ensembl"/>
        </authorList>
    </citation>
    <scope>IDENTIFICATION</scope>
</reference>
<dbReference type="Ensembl" id="ENSMALT00000019803.1">
    <property type="protein sequence ID" value="ENSMALP00000019418.1"/>
    <property type="gene ID" value="ENSMALG00000013559.1"/>
</dbReference>
<feature type="transmembrane region" description="Helical" evidence="5">
    <location>
        <begin position="400"/>
        <end position="421"/>
    </location>
</feature>
<dbReference type="GO" id="GO:0016020">
    <property type="term" value="C:membrane"/>
    <property type="evidence" value="ECO:0007669"/>
    <property type="project" value="UniProtKB-SubCell"/>
</dbReference>
<evidence type="ECO:0000256" key="5">
    <source>
        <dbReference type="SAM" id="Phobius"/>
    </source>
</evidence>
<feature type="domain" description="Dendritic cell-specific transmembrane protein-like" evidence="6">
    <location>
        <begin position="279"/>
        <end position="444"/>
    </location>
</feature>
<dbReference type="CTD" id="128506"/>
<sequence length="463" mass="52159">MKFIIEHITSPLRRRSGSYSQTVKSVLLYLWDVYSAPTPAGRDVLTLLSLCFTLAIITGGLLHHWLSKTLKYDHEASTQTSCVYSVAMFLVSFLCHPLRCVLTMTLPTVCTKQGRKLLISASVMILVLNVIPNITVNIGAVAHILKCTAEGFTKTLLNTSDPLNKAKRDLVEQAIKVKREDLSIVTNLRRLDDFTHVNVSAVKSRFTEMIGQIEVNFSQARNLLKECKLLSNRILAAIFVALLIFESARYLKSYLTSVQFDNGYLSQELLKEAAPAGSQRPATNKISATSCRITSQECTSCLISLVVVTLYYIAITLIVALDHVVYHIIQVILPWLLDFPPTSAGISVSYKVQSFLPALCIIPTSCNTQEVINFHRDYKWTFSPEPSLCDVKTSAPNLGVTLLLGFLWLMSYSLVFLEVYARRLRRKISASFFREQEEKRMAYLMKKIQVKLNRKEQKETVSV</sequence>
<feature type="transmembrane region" description="Helical" evidence="5">
    <location>
        <begin position="86"/>
        <end position="106"/>
    </location>
</feature>
<dbReference type="InterPro" id="IPR012858">
    <property type="entry name" value="DC_STAMP-like"/>
</dbReference>
<name>A0A3Q3JIA3_MONAL</name>
<evidence type="ECO:0000313" key="7">
    <source>
        <dbReference type="Ensembl" id="ENSMALP00000019418.1"/>
    </source>
</evidence>
<evidence type="ECO:0000256" key="1">
    <source>
        <dbReference type="ARBA" id="ARBA00004141"/>
    </source>
</evidence>
<dbReference type="PANTHER" id="PTHR21041">
    <property type="entry name" value="DENDRITIC CELL-SPECIFIC TRANSMEMBRANE PROTEIN"/>
    <property type="match status" value="1"/>
</dbReference>
<reference evidence="7" key="2">
    <citation type="submission" date="2025-09" db="UniProtKB">
        <authorList>
            <consortium name="Ensembl"/>
        </authorList>
    </citation>
    <scope>IDENTIFICATION</scope>
</reference>
<dbReference type="OrthoDB" id="9947082at2759"/>
<evidence type="ECO:0000313" key="8">
    <source>
        <dbReference type="Proteomes" id="UP000261600"/>
    </source>
</evidence>
<protein>
    <recommendedName>
        <fullName evidence="6">Dendritic cell-specific transmembrane protein-like domain-containing protein</fullName>
    </recommendedName>
</protein>
<keyword evidence="4 5" id="KW-0472">Membrane</keyword>
<dbReference type="PANTHER" id="PTHR21041:SF3">
    <property type="entry name" value="OSTEOCLAST STIMULATORY TRANSMEMBRANE PROTEIN"/>
    <property type="match status" value="1"/>
</dbReference>
<feature type="transmembrane region" description="Helical" evidence="5">
    <location>
        <begin position="302"/>
        <end position="329"/>
    </location>
</feature>
<dbReference type="RefSeq" id="XP_020473448.1">
    <property type="nucleotide sequence ID" value="XM_020617792.1"/>
</dbReference>
<accession>A0A3Q3JIA3</accession>
<dbReference type="KEGG" id="malb:109970311"/>
<dbReference type="InterPro" id="IPR051856">
    <property type="entry name" value="CSR-E3_Ligase_Protein"/>
</dbReference>
<feature type="transmembrane region" description="Helical" evidence="5">
    <location>
        <begin position="118"/>
        <end position="145"/>
    </location>
</feature>
<evidence type="ECO:0000259" key="6">
    <source>
        <dbReference type="Pfam" id="PF07782"/>
    </source>
</evidence>
<dbReference type="Proteomes" id="UP000261600">
    <property type="component" value="Unplaced"/>
</dbReference>
<dbReference type="AlphaFoldDB" id="A0A3Q3JIA3"/>
<comment type="subcellular location">
    <subcellularLocation>
        <location evidence="1">Membrane</location>
        <topology evidence="1">Multi-pass membrane protein</topology>
    </subcellularLocation>
</comment>
<keyword evidence="8" id="KW-1185">Reference proteome</keyword>
<organism evidence="7 8">
    <name type="scientific">Monopterus albus</name>
    <name type="common">Swamp eel</name>
    <dbReference type="NCBI Taxonomy" id="43700"/>
    <lineage>
        <taxon>Eukaryota</taxon>
        <taxon>Metazoa</taxon>
        <taxon>Chordata</taxon>
        <taxon>Craniata</taxon>
        <taxon>Vertebrata</taxon>
        <taxon>Euteleostomi</taxon>
        <taxon>Actinopterygii</taxon>
        <taxon>Neopterygii</taxon>
        <taxon>Teleostei</taxon>
        <taxon>Neoteleostei</taxon>
        <taxon>Acanthomorphata</taxon>
        <taxon>Anabantaria</taxon>
        <taxon>Synbranchiformes</taxon>
        <taxon>Synbranchidae</taxon>
        <taxon>Monopterus</taxon>
    </lineage>
</organism>
<evidence type="ECO:0000256" key="4">
    <source>
        <dbReference type="ARBA" id="ARBA00023136"/>
    </source>
</evidence>
<keyword evidence="3 5" id="KW-1133">Transmembrane helix</keyword>
<evidence type="ECO:0000256" key="3">
    <source>
        <dbReference type="ARBA" id="ARBA00022989"/>
    </source>
</evidence>
<evidence type="ECO:0000256" key="2">
    <source>
        <dbReference type="ARBA" id="ARBA00022692"/>
    </source>
</evidence>
<feature type="transmembrane region" description="Helical" evidence="5">
    <location>
        <begin position="234"/>
        <end position="251"/>
    </location>
</feature>